<evidence type="ECO:0000313" key="2">
    <source>
        <dbReference type="EMBL" id="JAD80093.1"/>
    </source>
</evidence>
<protein>
    <submittedName>
        <fullName evidence="2">Pdk1</fullName>
    </submittedName>
</protein>
<reference evidence="2" key="1">
    <citation type="submission" date="2014-09" db="EMBL/GenBank/DDBJ databases">
        <authorList>
            <person name="Magalhaes I.L.F."/>
            <person name="Oliveira U."/>
            <person name="Santos F.R."/>
            <person name="Vidigal T.H.D.A."/>
            <person name="Brescovit A.D."/>
            <person name="Santos A.J."/>
        </authorList>
    </citation>
    <scope>NUCLEOTIDE SEQUENCE</scope>
    <source>
        <tissue evidence="2">Shoot tissue taken approximately 20 cm above the soil surface</tissue>
    </source>
</reference>
<reference evidence="2" key="2">
    <citation type="journal article" date="2015" name="Data Brief">
        <title>Shoot transcriptome of the giant reed, Arundo donax.</title>
        <authorList>
            <person name="Barrero R.A."/>
            <person name="Guerrero F.D."/>
            <person name="Moolhuijzen P."/>
            <person name="Goolsby J.A."/>
            <person name="Tidwell J."/>
            <person name="Bellgard S.E."/>
            <person name="Bellgard M.I."/>
        </authorList>
    </citation>
    <scope>NUCLEOTIDE SEQUENCE</scope>
    <source>
        <tissue evidence="2">Shoot tissue taken approximately 20 cm above the soil surface</tissue>
    </source>
</reference>
<feature type="transmembrane region" description="Helical" evidence="1">
    <location>
        <begin position="12"/>
        <end position="31"/>
    </location>
</feature>
<proteinExistence type="predicted"/>
<dbReference type="EMBL" id="GBRH01217802">
    <property type="protein sequence ID" value="JAD80093.1"/>
    <property type="molecule type" value="Transcribed_RNA"/>
</dbReference>
<keyword evidence="1" id="KW-1133">Transmembrane helix</keyword>
<keyword evidence="1" id="KW-0472">Membrane</keyword>
<keyword evidence="1" id="KW-0812">Transmembrane</keyword>
<accession>A0A0A9D0B6</accession>
<organism evidence="2">
    <name type="scientific">Arundo donax</name>
    <name type="common">Giant reed</name>
    <name type="synonym">Donax arundinaceus</name>
    <dbReference type="NCBI Taxonomy" id="35708"/>
    <lineage>
        <taxon>Eukaryota</taxon>
        <taxon>Viridiplantae</taxon>
        <taxon>Streptophyta</taxon>
        <taxon>Embryophyta</taxon>
        <taxon>Tracheophyta</taxon>
        <taxon>Spermatophyta</taxon>
        <taxon>Magnoliopsida</taxon>
        <taxon>Liliopsida</taxon>
        <taxon>Poales</taxon>
        <taxon>Poaceae</taxon>
        <taxon>PACMAD clade</taxon>
        <taxon>Arundinoideae</taxon>
        <taxon>Arundineae</taxon>
        <taxon>Arundo</taxon>
    </lineage>
</organism>
<evidence type="ECO:0000256" key="1">
    <source>
        <dbReference type="SAM" id="Phobius"/>
    </source>
</evidence>
<name>A0A0A9D0B6_ARUDO</name>
<dbReference type="AlphaFoldDB" id="A0A0A9D0B6"/>
<sequence length="64" mass="6935">MLPNTMHCTFTAVPLNPVIWLMLLYFFALGLSHESNTANAANSSCFLGSEGNCSPLASTYTSLY</sequence>